<dbReference type="GO" id="GO:0005741">
    <property type="term" value="C:mitochondrial outer membrane"/>
    <property type="evidence" value="ECO:0007669"/>
    <property type="project" value="UniProtKB-SubCell"/>
</dbReference>
<evidence type="ECO:0000256" key="2">
    <source>
        <dbReference type="ARBA" id="ARBA00022741"/>
    </source>
</evidence>
<dbReference type="InterPro" id="IPR003593">
    <property type="entry name" value="AAA+_ATPase"/>
</dbReference>
<dbReference type="InterPro" id="IPR051701">
    <property type="entry name" value="Mito_OM_Translocase_MSP1"/>
</dbReference>
<evidence type="ECO:0000256" key="5">
    <source>
        <dbReference type="SAM" id="MobiDB-lite"/>
    </source>
</evidence>
<evidence type="ECO:0000256" key="1">
    <source>
        <dbReference type="ARBA" id="ARBA00004572"/>
    </source>
</evidence>
<reference evidence="7 8" key="1">
    <citation type="submission" date="2019-12" db="EMBL/GenBank/DDBJ databases">
        <title>Draft genome sequence of the ascomycete Xylaria multiplex DSM 110363.</title>
        <authorList>
            <person name="Buettner E."/>
            <person name="Kellner H."/>
        </authorList>
    </citation>
    <scope>NUCLEOTIDE SEQUENCE [LARGE SCALE GENOMIC DNA]</scope>
    <source>
        <strain evidence="7 8">DSM 110363</strain>
    </source>
</reference>
<dbReference type="SUPFAM" id="SSF52540">
    <property type="entry name" value="P-loop containing nucleoside triphosphate hydrolases"/>
    <property type="match status" value="1"/>
</dbReference>
<comment type="caution">
    <text evidence="7">The sequence shown here is derived from an EMBL/GenBank/DDBJ whole genome shotgun (WGS) entry which is preliminary data.</text>
</comment>
<evidence type="ECO:0000256" key="4">
    <source>
        <dbReference type="ARBA" id="ARBA00022840"/>
    </source>
</evidence>
<dbReference type="AlphaFoldDB" id="A0A7C8IRN5"/>
<dbReference type="InterPro" id="IPR003959">
    <property type="entry name" value="ATPase_AAA_core"/>
</dbReference>
<accession>A0A7C8IRN5</accession>
<feature type="region of interest" description="Disordered" evidence="5">
    <location>
        <begin position="37"/>
        <end position="103"/>
    </location>
</feature>
<evidence type="ECO:0000313" key="8">
    <source>
        <dbReference type="Proteomes" id="UP000481858"/>
    </source>
</evidence>
<dbReference type="EMBL" id="WUBL01000035">
    <property type="protein sequence ID" value="KAF2969480.1"/>
    <property type="molecule type" value="Genomic_DNA"/>
</dbReference>
<evidence type="ECO:0000313" key="7">
    <source>
        <dbReference type="EMBL" id="KAF2969480.1"/>
    </source>
</evidence>
<dbReference type="Gene3D" id="1.10.8.60">
    <property type="match status" value="1"/>
</dbReference>
<keyword evidence="2" id="KW-0547">Nucleotide-binding</keyword>
<evidence type="ECO:0000256" key="3">
    <source>
        <dbReference type="ARBA" id="ARBA00022787"/>
    </source>
</evidence>
<dbReference type="PANTHER" id="PTHR45644">
    <property type="entry name" value="AAA ATPASE, PUTATIVE (AFU_ORTHOLOGUE AFUA_2G12920)-RELATED-RELATED"/>
    <property type="match status" value="1"/>
</dbReference>
<keyword evidence="8" id="KW-1185">Reference proteome</keyword>
<dbReference type="GO" id="GO:0016887">
    <property type="term" value="F:ATP hydrolysis activity"/>
    <property type="evidence" value="ECO:0007669"/>
    <property type="project" value="InterPro"/>
</dbReference>
<name>A0A7C8IRN5_9PEZI</name>
<sequence>MEEFDSGFLSVLAAKAVIDAAKHKESKDIERAIQASLEDLDSPLESTSNGKDAAKAESSRSASKQPRVDSGDDLHDNSSKRARYTRLSIMGSSGSNTEGNNDDLKRYAIEPESITTTVADVHLDKNALEALDALMLSFHDPSAFTFGILANSSPQGVLLYGPPGTGKTLLVRAFAKRTHATTLTLSSADVRSKFVGEGERKIQRIFAYARQHHPCVIFIDEADALFHSRSAQNNSPGHVEDINQFLEEMDGIKSNGSHNPVVIAATNRPFDIDEGILRRLTRRIMIDMPDAAARDHILQIHLRGEKLADDVVVAELVKVTQGYAGSDIKALVYAAAILAVRENLLGTTTGTSLWTWTTAPPMISSGNPRVLNMAHFLRAKQEIRPSPKYDTTTRIQEFHNKFGGITQRVFPVDDIPGPSGKGKGLECM</sequence>
<dbReference type="InParanoid" id="A0A7C8IRN5"/>
<proteinExistence type="predicted"/>
<gene>
    <name evidence="7" type="ORF">GQX73_g4091</name>
</gene>
<feature type="domain" description="AAA+ ATPase" evidence="6">
    <location>
        <begin position="153"/>
        <end position="290"/>
    </location>
</feature>
<dbReference type="CDD" id="cd19481">
    <property type="entry name" value="RecA-like_protease"/>
    <property type="match status" value="1"/>
</dbReference>
<keyword evidence="3" id="KW-0472">Membrane</keyword>
<dbReference type="Pfam" id="PF17862">
    <property type="entry name" value="AAA_lid_3"/>
    <property type="match status" value="1"/>
</dbReference>
<dbReference type="Pfam" id="PF00004">
    <property type="entry name" value="AAA"/>
    <property type="match status" value="1"/>
</dbReference>
<protein>
    <recommendedName>
        <fullName evidence="6">AAA+ ATPase domain-containing protein</fullName>
    </recommendedName>
</protein>
<keyword evidence="3" id="KW-1000">Mitochondrion outer membrane</keyword>
<evidence type="ECO:0000259" key="6">
    <source>
        <dbReference type="SMART" id="SM00382"/>
    </source>
</evidence>
<dbReference type="Gene3D" id="3.40.50.300">
    <property type="entry name" value="P-loop containing nucleotide triphosphate hydrolases"/>
    <property type="match status" value="1"/>
</dbReference>
<dbReference type="PANTHER" id="PTHR45644:SF56">
    <property type="entry name" value="AAA ATPASE, PUTATIVE (AFU_ORTHOLOGUE AFUA_2G12920)-RELATED"/>
    <property type="match status" value="1"/>
</dbReference>
<feature type="compositionally biased region" description="Basic and acidic residues" evidence="5">
    <location>
        <begin position="66"/>
        <end position="79"/>
    </location>
</feature>
<feature type="compositionally biased region" description="Polar residues" evidence="5">
    <location>
        <begin position="90"/>
        <end position="99"/>
    </location>
</feature>
<dbReference type="InterPro" id="IPR041569">
    <property type="entry name" value="AAA_lid_3"/>
</dbReference>
<dbReference type="InterPro" id="IPR027417">
    <property type="entry name" value="P-loop_NTPase"/>
</dbReference>
<dbReference type="Proteomes" id="UP000481858">
    <property type="component" value="Unassembled WGS sequence"/>
</dbReference>
<keyword evidence="4" id="KW-0067">ATP-binding</keyword>
<dbReference type="GO" id="GO:0005524">
    <property type="term" value="F:ATP binding"/>
    <property type="evidence" value="ECO:0007669"/>
    <property type="project" value="UniProtKB-KW"/>
</dbReference>
<organism evidence="7 8">
    <name type="scientific">Xylaria multiplex</name>
    <dbReference type="NCBI Taxonomy" id="323545"/>
    <lineage>
        <taxon>Eukaryota</taxon>
        <taxon>Fungi</taxon>
        <taxon>Dikarya</taxon>
        <taxon>Ascomycota</taxon>
        <taxon>Pezizomycotina</taxon>
        <taxon>Sordariomycetes</taxon>
        <taxon>Xylariomycetidae</taxon>
        <taxon>Xylariales</taxon>
        <taxon>Xylariaceae</taxon>
        <taxon>Xylaria</taxon>
    </lineage>
</organism>
<dbReference type="OrthoDB" id="39734at2759"/>
<dbReference type="SMART" id="SM00382">
    <property type="entry name" value="AAA"/>
    <property type="match status" value="1"/>
</dbReference>
<comment type="subcellular location">
    <subcellularLocation>
        <location evidence="1">Mitochondrion outer membrane</location>
        <topology evidence="1">Single-pass membrane protein</topology>
    </subcellularLocation>
</comment>
<keyword evidence="3" id="KW-0496">Mitochondrion</keyword>